<dbReference type="EMBL" id="JAQQWP010000004">
    <property type="protein sequence ID" value="KAK8120281.1"/>
    <property type="molecule type" value="Genomic_DNA"/>
</dbReference>
<evidence type="ECO:0000256" key="2">
    <source>
        <dbReference type="SAM" id="SignalP"/>
    </source>
</evidence>
<feature type="chain" id="PRO_5044013149" evidence="2">
    <location>
        <begin position="21"/>
        <end position="133"/>
    </location>
</feature>
<keyword evidence="2" id="KW-0732">Signal</keyword>
<reference evidence="3 4" key="1">
    <citation type="submission" date="2023-01" db="EMBL/GenBank/DDBJ databases">
        <title>Analysis of 21 Apiospora genomes using comparative genomics revels a genus with tremendous synthesis potential of carbohydrate active enzymes and secondary metabolites.</title>
        <authorList>
            <person name="Sorensen T."/>
        </authorList>
    </citation>
    <scope>NUCLEOTIDE SEQUENCE [LARGE SCALE GENOMIC DNA]</scope>
    <source>
        <strain evidence="3 4">CBS 117206</strain>
    </source>
</reference>
<organism evidence="3 4">
    <name type="scientific">Apiospora kogelbergensis</name>
    <dbReference type="NCBI Taxonomy" id="1337665"/>
    <lineage>
        <taxon>Eukaryota</taxon>
        <taxon>Fungi</taxon>
        <taxon>Dikarya</taxon>
        <taxon>Ascomycota</taxon>
        <taxon>Pezizomycotina</taxon>
        <taxon>Sordariomycetes</taxon>
        <taxon>Xylariomycetidae</taxon>
        <taxon>Amphisphaeriales</taxon>
        <taxon>Apiosporaceae</taxon>
        <taxon>Apiospora</taxon>
    </lineage>
</organism>
<feature type="signal peptide" evidence="2">
    <location>
        <begin position="1"/>
        <end position="20"/>
    </location>
</feature>
<accession>A0AAW0QZ50</accession>
<evidence type="ECO:0000256" key="1">
    <source>
        <dbReference type="SAM" id="MobiDB-lite"/>
    </source>
</evidence>
<comment type="caution">
    <text evidence="3">The sequence shown here is derived from an EMBL/GenBank/DDBJ whole genome shotgun (WGS) entry which is preliminary data.</text>
</comment>
<feature type="region of interest" description="Disordered" evidence="1">
    <location>
        <begin position="48"/>
        <end position="133"/>
    </location>
</feature>
<proteinExistence type="predicted"/>
<feature type="compositionally biased region" description="Basic and acidic residues" evidence="1">
    <location>
        <begin position="79"/>
        <end position="99"/>
    </location>
</feature>
<gene>
    <name evidence="3" type="ORF">PG999_004401</name>
</gene>
<protein>
    <submittedName>
        <fullName evidence="3">Uncharacterized protein</fullName>
    </submittedName>
</protein>
<dbReference type="Proteomes" id="UP001392437">
    <property type="component" value="Unassembled WGS sequence"/>
</dbReference>
<keyword evidence="4" id="KW-1185">Reference proteome</keyword>
<evidence type="ECO:0000313" key="3">
    <source>
        <dbReference type="EMBL" id="KAK8120281.1"/>
    </source>
</evidence>
<name>A0AAW0QZ50_9PEZI</name>
<evidence type="ECO:0000313" key="4">
    <source>
        <dbReference type="Proteomes" id="UP001392437"/>
    </source>
</evidence>
<sequence>MKTSILNLFIVLGLNGLANALPQPVETHPSFVVRDSHGPAEPEELLEDQMHTNGRSGYNRVEVRGRSGYHRVGEAGAEGDAKTEDRSGYDQIGKVEADGRSGYNRVGVKGRSGYNSIEADTMGTEGRSGYNRA</sequence>
<dbReference type="AlphaFoldDB" id="A0AAW0QZ50"/>